<dbReference type="InterPro" id="IPR024601">
    <property type="entry name" value="Peptidase_M1_pepN_C"/>
</dbReference>
<comment type="caution">
    <text evidence="2">The sequence shown here is derived from an EMBL/GenBank/DDBJ whole genome shotgun (WGS) entry which is preliminary data.</text>
</comment>
<dbReference type="PANTHER" id="PTHR46322:SF1">
    <property type="entry name" value="PUROMYCIN-SENSITIVE AMINOPEPTIDASE"/>
    <property type="match status" value="1"/>
</dbReference>
<organism evidence="2 3">
    <name type="scientific">Lactuca virosa</name>
    <dbReference type="NCBI Taxonomy" id="75947"/>
    <lineage>
        <taxon>Eukaryota</taxon>
        <taxon>Viridiplantae</taxon>
        <taxon>Streptophyta</taxon>
        <taxon>Embryophyta</taxon>
        <taxon>Tracheophyta</taxon>
        <taxon>Spermatophyta</taxon>
        <taxon>Magnoliopsida</taxon>
        <taxon>eudicotyledons</taxon>
        <taxon>Gunneridae</taxon>
        <taxon>Pentapetalae</taxon>
        <taxon>asterids</taxon>
        <taxon>campanulids</taxon>
        <taxon>Asterales</taxon>
        <taxon>Asteraceae</taxon>
        <taxon>Cichorioideae</taxon>
        <taxon>Cichorieae</taxon>
        <taxon>Lactucinae</taxon>
        <taxon>Lactuca</taxon>
    </lineage>
</organism>
<evidence type="ECO:0000313" key="3">
    <source>
        <dbReference type="Proteomes" id="UP001157418"/>
    </source>
</evidence>
<dbReference type="GO" id="GO:0008270">
    <property type="term" value="F:zinc ion binding"/>
    <property type="evidence" value="ECO:0007669"/>
    <property type="project" value="InterPro"/>
</dbReference>
<dbReference type="GO" id="GO:0009507">
    <property type="term" value="C:chloroplast"/>
    <property type="evidence" value="ECO:0007669"/>
    <property type="project" value="TreeGrafter"/>
</dbReference>
<accession>A0AAU9M3B5</accession>
<dbReference type="PANTHER" id="PTHR46322">
    <property type="entry name" value="PUROMYCIN-SENSITIVE AMINOPEPTIDASE"/>
    <property type="match status" value="1"/>
</dbReference>
<proteinExistence type="predicted"/>
<feature type="domain" description="Peptidase M1 alanyl aminopeptidase C-terminal" evidence="1">
    <location>
        <begin position="341"/>
        <end position="411"/>
    </location>
</feature>
<dbReference type="InterPro" id="IPR037144">
    <property type="entry name" value="Peptidase_M1_pepN_C_sf"/>
</dbReference>
<dbReference type="InterPro" id="IPR012779">
    <property type="entry name" value="Peptidase_M1_pepN"/>
</dbReference>
<dbReference type="InterPro" id="IPR020568">
    <property type="entry name" value="Ribosomal_Su5_D2-typ_SF"/>
</dbReference>
<keyword evidence="3" id="KW-1185">Reference proteome</keyword>
<dbReference type="Gene3D" id="1.25.50.10">
    <property type="entry name" value="Peptidase M1, alanyl aminopeptidase, C-terminal domain"/>
    <property type="match status" value="1"/>
</dbReference>
<dbReference type="SUPFAM" id="SSF54211">
    <property type="entry name" value="Ribosomal protein S5 domain 2-like"/>
    <property type="match status" value="1"/>
</dbReference>
<evidence type="ECO:0000259" key="1">
    <source>
        <dbReference type="Pfam" id="PF17432"/>
    </source>
</evidence>
<protein>
    <recommendedName>
        <fullName evidence="1">Peptidase M1 alanyl aminopeptidase C-terminal domain-containing protein</fullName>
    </recommendedName>
</protein>
<dbReference type="Proteomes" id="UP001157418">
    <property type="component" value="Unassembled WGS sequence"/>
</dbReference>
<evidence type="ECO:0000313" key="2">
    <source>
        <dbReference type="EMBL" id="CAH1415408.1"/>
    </source>
</evidence>
<dbReference type="EMBL" id="CAKMRJ010000001">
    <property type="protein sequence ID" value="CAH1415408.1"/>
    <property type="molecule type" value="Genomic_DNA"/>
</dbReference>
<dbReference type="Gene3D" id="3.30.230.70">
    <property type="entry name" value="GHMP Kinase, N-terminal domain"/>
    <property type="match status" value="1"/>
</dbReference>
<dbReference type="InterPro" id="IPR027408">
    <property type="entry name" value="PNPase/RNase_PH_dom_sf"/>
</dbReference>
<gene>
    <name evidence="2" type="ORF">LVIROSA_LOCUS3259</name>
</gene>
<dbReference type="Pfam" id="PF17432">
    <property type="entry name" value="DUF3458_C"/>
    <property type="match status" value="1"/>
</dbReference>
<dbReference type="AlphaFoldDB" id="A0AAU9M3B5"/>
<reference evidence="2 3" key="1">
    <citation type="submission" date="2022-01" db="EMBL/GenBank/DDBJ databases">
        <authorList>
            <person name="Xiong W."/>
            <person name="Schranz E."/>
        </authorList>
    </citation>
    <scope>NUCLEOTIDE SEQUENCE [LARGE SCALE GENOMIC DNA]</scope>
</reference>
<sequence>MYAFGLSLFSTSASVFSLINPSVTVSVNEKKFIESALLSELRVDGRRPFDYRKLYIIFGRDAHGVMMAKEMSIKAEEKNINDGEEAEGSVKTSISMRSFPPVSASSEDVPAVAYNMDGIRNKTEQPWRLVLKGDKIEMSANALGLTMESNGIRILEPFDTSVKFSNASGKTNIHVAVSDIFMNFSFSTLQLFLTVEEDILKFLRMTSRKITVSCSEFDKLGTFQSAHNNQTYAFWRPHAPPGFAILGDYMTATDKPPSKGVLAVNTRYVKIKKPEAFKLVWPPSDSQGAGNLELVPEDGEESCSIWFPVAPKGYVALGCVVSPGKTQPSLSSAFCIHASLVHSLIGGFCASPVNFHAKDGSGYKFLGDHVLQLDKLNPQVASRMVSAFSRWKRYDDTRQNLAKAGVKKLADVHFSLI</sequence>
<name>A0AAU9M3B5_9ASTR</name>